<dbReference type="GO" id="GO:0015141">
    <property type="term" value="F:succinate transmembrane transporter activity"/>
    <property type="evidence" value="ECO:0007669"/>
    <property type="project" value="UniProtKB-ARBA"/>
</dbReference>
<evidence type="ECO:0000256" key="6">
    <source>
        <dbReference type="SAM" id="Phobius"/>
    </source>
</evidence>
<keyword evidence="8" id="KW-1185">Reference proteome</keyword>
<dbReference type="PROSITE" id="PS01271">
    <property type="entry name" value="NA_SULFATE"/>
    <property type="match status" value="1"/>
</dbReference>
<dbReference type="Pfam" id="PF00939">
    <property type="entry name" value="Na_sulph_symp"/>
    <property type="match status" value="1"/>
</dbReference>
<keyword evidence="5 6" id="KW-0472">Membrane</keyword>
<dbReference type="EMBL" id="SMUV01000044">
    <property type="protein sequence ID" value="TDK51720.1"/>
    <property type="molecule type" value="Genomic_DNA"/>
</dbReference>
<reference evidence="7 8" key="1">
    <citation type="submission" date="2019-03" db="EMBL/GenBank/DDBJ databases">
        <title>Ruegeria lutea sp. nov., a novel strain, isolated from marine sediment, the Masan Bay, South Korea.</title>
        <authorList>
            <person name="Kim J."/>
            <person name="Kim D.-Y."/>
            <person name="Lee S.-S."/>
        </authorList>
    </citation>
    <scope>NUCLEOTIDE SEQUENCE [LARGE SCALE GENOMIC DNA]</scope>
    <source>
        <strain evidence="7 8">318-1</strain>
    </source>
</reference>
<feature type="transmembrane region" description="Helical" evidence="6">
    <location>
        <begin position="224"/>
        <end position="246"/>
    </location>
</feature>
<dbReference type="InterPro" id="IPR001898">
    <property type="entry name" value="SLC13A/DASS"/>
</dbReference>
<dbReference type="RefSeq" id="WP_133358198.1">
    <property type="nucleotide sequence ID" value="NZ_SMUV01000044.1"/>
</dbReference>
<proteinExistence type="predicted"/>
<feature type="transmembrane region" description="Helical" evidence="6">
    <location>
        <begin position="423"/>
        <end position="449"/>
    </location>
</feature>
<feature type="transmembrane region" description="Helical" evidence="6">
    <location>
        <begin position="461"/>
        <end position="480"/>
    </location>
</feature>
<feature type="transmembrane region" description="Helical" evidence="6">
    <location>
        <begin position="307"/>
        <end position="330"/>
    </location>
</feature>
<accession>A0A4R5VGF2</accession>
<feature type="transmembrane region" description="Helical" evidence="6">
    <location>
        <begin position="282"/>
        <end position="301"/>
    </location>
</feature>
<evidence type="ECO:0000256" key="4">
    <source>
        <dbReference type="ARBA" id="ARBA00022989"/>
    </source>
</evidence>
<name>A0A4R5VGF2_9RHOB</name>
<gene>
    <name evidence="7" type="ORF">E1832_02690</name>
</gene>
<evidence type="ECO:0000256" key="5">
    <source>
        <dbReference type="ARBA" id="ARBA00023136"/>
    </source>
</evidence>
<dbReference type="GO" id="GO:0005886">
    <property type="term" value="C:plasma membrane"/>
    <property type="evidence" value="ECO:0007669"/>
    <property type="project" value="TreeGrafter"/>
</dbReference>
<feature type="transmembrane region" description="Helical" evidence="6">
    <location>
        <begin position="398"/>
        <end position="417"/>
    </location>
</feature>
<feature type="transmembrane region" description="Helical" evidence="6">
    <location>
        <begin position="118"/>
        <end position="140"/>
    </location>
</feature>
<sequence length="486" mass="50006">MADRLQSKAGTPARRLRALALLAGPAVMAAVWLAPAPAGLAPPAWHLTGLTAWMVIWWIGQAAPLPATALLPIPLMPALGIAPAATVTGQYGTPLIFLFLGGFLIAAAMQAHGLHRRIALAIVAAMGAAPRRILLGFMLATAALSMWISNTASTVMMFAVALPVIDLTGARSDDSAAARRFGVALMLSVAYSASIGGVGTLIGTPGNALLASVLATGYGIELGFGRWMLVGLPVAAVMLAICYLLLTRVLFHFGDLGAAGADAVIAEERRALGPMRRPERRVAAIFALAAAGWMFRGVLGLPLDDAGIAIAAAIAVFVLPAGDGSGARLLDWAHTRTVPWGILLLLGGGLALAAGFDATGLAGWIGGGFSGLAEVPLWLLVLAVSGVTLMITEVTSNTAVTATFLPILGAVATGMGLPVEWLMVPVALASSMAFMMPVATPPNAIVFGYEGLRMGDMIRAGVWLNLIATLVITGAMWLVVRPVLEL</sequence>
<dbReference type="NCBIfam" id="TIGR00785">
    <property type="entry name" value="dass"/>
    <property type="match status" value="1"/>
</dbReference>
<evidence type="ECO:0000256" key="3">
    <source>
        <dbReference type="ARBA" id="ARBA00022692"/>
    </source>
</evidence>
<dbReference type="PANTHER" id="PTHR10283">
    <property type="entry name" value="SOLUTE CARRIER FAMILY 13 MEMBER"/>
    <property type="match status" value="1"/>
</dbReference>
<comment type="subcellular location">
    <subcellularLocation>
        <location evidence="1">Membrane</location>
        <topology evidence="1">Multi-pass membrane protein</topology>
    </subcellularLocation>
</comment>
<dbReference type="PANTHER" id="PTHR10283:SF82">
    <property type="entry name" value="SOLUTE CARRIER FAMILY 13 MEMBER 2"/>
    <property type="match status" value="1"/>
</dbReference>
<dbReference type="InterPro" id="IPR031312">
    <property type="entry name" value="Na/sul_symport_CS"/>
</dbReference>
<keyword evidence="3 6" id="KW-0812">Transmembrane</keyword>
<dbReference type="AlphaFoldDB" id="A0A4R5VGF2"/>
<feature type="transmembrane region" description="Helical" evidence="6">
    <location>
        <begin position="371"/>
        <end position="391"/>
    </location>
</feature>
<keyword evidence="4 6" id="KW-1133">Transmembrane helix</keyword>
<feature type="transmembrane region" description="Helical" evidence="6">
    <location>
        <begin position="67"/>
        <end position="85"/>
    </location>
</feature>
<evidence type="ECO:0000313" key="7">
    <source>
        <dbReference type="EMBL" id="TDK51720.1"/>
    </source>
</evidence>
<organism evidence="7 8">
    <name type="scientific">Antarcticimicrobium luteum</name>
    <dbReference type="NCBI Taxonomy" id="2547397"/>
    <lineage>
        <taxon>Bacteria</taxon>
        <taxon>Pseudomonadati</taxon>
        <taxon>Pseudomonadota</taxon>
        <taxon>Alphaproteobacteria</taxon>
        <taxon>Rhodobacterales</taxon>
        <taxon>Paracoccaceae</taxon>
        <taxon>Antarcticimicrobium</taxon>
    </lineage>
</organism>
<feature type="transmembrane region" description="Helical" evidence="6">
    <location>
        <begin position="91"/>
        <end position="111"/>
    </location>
</feature>
<keyword evidence="2" id="KW-0813">Transport</keyword>
<dbReference type="OrthoDB" id="9766267at2"/>
<feature type="transmembrane region" description="Helical" evidence="6">
    <location>
        <begin position="342"/>
        <end position="365"/>
    </location>
</feature>
<evidence type="ECO:0000256" key="2">
    <source>
        <dbReference type="ARBA" id="ARBA00022448"/>
    </source>
</evidence>
<comment type="caution">
    <text evidence="7">The sequence shown here is derived from an EMBL/GenBank/DDBJ whole genome shotgun (WGS) entry which is preliminary data.</text>
</comment>
<evidence type="ECO:0000256" key="1">
    <source>
        <dbReference type="ARBA" id="ARBA00004141"/>
    </source>
</evidence>
<evidence type="ECO:0000313" key="8">
    <source>
        <dbReference type="Proteomes" id="UP000295301"/>
    </source>
</evidence>
<protein>
    <submittedName>
        <fullName evidence="7">DASS family sodium-coupled anion symporter</fullName>
    </submittedName>
</protein>
<feature type="transmembrane region" description="Helical" evidence="6">
    <location>
        <begin position="181"/>
        <end position="204"/>
    </location>
</feature>
<dbReference type="Proteomes" id="UP000295301">
    <property type="component" value="Unassembled WGS sequence"/>
</dbReference>